<dbReference type="AlphaFoldDB" id="A0A1X0P3J4"/>
<evidence type="ECO:0000313" key="1">
    <source>
        <dbReference type="EMBL" id="ORC91431.1"/>
    </source>
</evidence>
<reference evidence="1 2" key="1">
    <citation type="submission" date="2017-03" db="EMBL/GenBank/DDBJ databases">
        <title>An alternative strategy for trypanosome survival in the mammalian bloodstream revealed through genome and transcriptome analysis of the ubiquitous bovine parasite Trypanosoma (Megatrypanum) theileri.</title>
        <authorList>
            <person name="Kelly S."/>
            <person name="Ivens A."/>
            <person name="Mott A."/>
            <person name="O'Neill E."/>
            <person name="Emms D."/>
            <person name="Macleod O."/>
            <person name="Voorheis P."/>
            <person name="Matthews J."/>
            <person name="Matthews K."/>
            <person name="Carrington M."/>
        </authorList>
    </citation>
    <scope>NUCLEOTIDE SEQUENCE [LARGE SCALE GENOMIC DNA]</scope>
    <source>
        <strain evidence="1">Edinburgh</strain>
    </source>
</reference>
<gene>
    <name evidence="1" type="ORF">TM35_000064360</name>
</gene>
<name>A0A1X0P3J4_9TRYP</name>
<keyword evidence="2" id="KW-1185">Reference proteome</keyword>
<comment type="caution">
    <text evidence="1">The sequence shown here is derived from an EMBL/GenBank/DDBJ whole genome shotgun (WGS) entry which is preliminary data.</text>
</comment>
<dbReference type="Proteomes" id="UP000192257">
    <property type="component" value="Unassembled WGS sequence"/>
</dbReference>
<dbReference type="RefSeq" id="XP_028885497.1">
    <property type="nucleotide sequence ID" value="XM_029023473.1"/>
</dbReference>
<dbReference type="EMBL" id="NBCO01000006">
    <property type="protein sequence ID" value="ORC91431.1"/>
    <property type="molecule type" value="Genomic_DNA"/>
</dbReference>
<proteinExistence type="predicted"/>
<sequence length="401" mass="45457">MQSFDVFCAEEMLRQKRKGVEVPSPAQPYEHYLWHREARRRWDLLRGEENHSSLPDEYKSDTETVVSGIMRRNPSEESRTVPHVLNSENEVRAILSSLELLLRLFFLDPKDKVLLAAVGGFRTTVSELRSKGLLGCKNGGCPEVYILYELFSFRKLLLQWIRLNTEQQKAALETAIALVSKIRSPKYTELETLLKEVRAKSSLFSEYLENILHCLTQASLDTPYAFPSVCSDVMEAVYHHFTGPSGILLPEVSSQESGAAGNDKTASPGRVSVGNVIGVSRLTRKRPNSDSLVREEKVYNLKHNTIVTGTGHISCYSRYHARYSTPEKHASKECQFCVVCHMMETLFNGYTGSCCWSHAPTQRKITFHLKRYPEVYDAAMQRFAKLERGVVLEPYGNVPLG</sequence>
<protein>
    <submittedName>
        <fullName evidence="1">Uncharacterized protein</fullName>
    </submittedName>
</protein>
<accession>A0A1X0P3J4</accession>
<dbReference type="VEuPathDB" id="TriTrypDB:TM35_000064360"/>
<dbReference type="GeneID" id="39983253"/>
<dbReference type="OrthoDB" id="247474at2759"/>
<organism evidence="1 2">
    <name type="scientific">Trypanosoma theileri</name>
    <dbReference type="NCBI Taxonomy" id="67003"/>
    <lineage>
        <taxon>Eukaryota</taxon>
        <taxon>Discoba</taxon>
        <taxon>Euglenozoa</taxon>
        <taxon>Kinetoplastea</taxon>
        <taxon>Metakinetoplastina</taxon>
        <taxon>Trypanosomatida</taxon>
        <taxon>Trypanosomatidae</taxon>
        <taxon>Trypanosoma</taxon>
    </lineage>
</organism>
<evidence type="ECO:0000313" key="2">
    <source>
        <dbReference type="Proteomes" id="UP000192257"/>
    </source>
</evidence>